<gene>
    <name evidence="2" type="ORF">DQ066_11245</name>
</gene>
<protein>
    <submittedName>
        <fullName evidence="2">Uncharacterized protein</fullName>
    </submittedName>
</protein>
<dbReference type="AlphaFoldDB" id="A0A3V2Y5B2"/>
<feature type="compositionally biased region" description="Basic and acidic residues" evidence="1">
    <location>
        <begin position="8"/>
        <end position="18"/>
    </location>
</feature>
<sequence length="119" mass="14237">MNTNEDWWDNREQQESDKSGTTSQELAYRLCWLGVWLVETRRWYIEGVPLMLPPQAVKFALIQKHHWLPSEIDSMTPQKMSLALTDYWTEFEMEPALSPYQSALRHMIGWQYQKLCDQK</sequence>
<organism evidence="2">
    <name type="scientific">Salmonella newport</name>
    <dbReference type="NCBI Taxonomy" id="108619"/>
    <lineage>
        <taxon>Bacteria</taxon>
        <taxon>Pseudomonadati</taxon>
        <taxon>Pseudomonadota</taxon>
        <taxon>Gammaproteobacteria</taxon>
        <taxon>Enterobacterales</taxon>
        <taxon>Enterobacteriaceae</taxon>
        <taxon>Salmonella</taxon>
    </lineage>
</organism>
<proteinExistence type="predicted"/>
<name>A0A3V2Y5B2_SALNE</name>
<reference evidence="2" key="1">
    <citation type="submission" date="2018-06" db="EMBL/GenBank/DDBJ databases">
        <authorList>
            <person name="Ashton P.M."/>
            <person name="Dallman T."/>
            <person name="Nair S."/>
            <person name="De Pinna E."/>
            <person name="Peters T."/>
            <person name="Grant K."/>
        </authorList>
    </citation>
    <scope>NUCLEOTIDE SEQUENCE</scope>
    <source>
        <strain evidence="2">250711</strain>
    </source>
</reference>
<evidence type="ECO:0000256" key="1">
    <source>
        <dbReference type="SAM" id="MobiDB-lite"/>
    </source>
</evidence>
<dbReference type="EMBL" id="AAHKGI010000004">
    <property type="protein sequence ID" value="EBX1171921.1"/>
    <property type="molecule type" value="Genomic_DNA"/>
</dbReference>
<comment type="caution">
    <text evidence="2">The sequence shown here is derived from an EMBL/GenBank/DDBJ whole genome shotgun (WGS) entry which is preliminary data.</text>
</comment>
<feature type="region of interest" description="Disordered" evidence="1">
    <location>
        <begin position="1"/>
        <end position="23"/>
    </location>
</feature>
<accession>A0A3V2Y5B2</accession>
<evidence type="ECO:0000313" key="2">
    <source>
        <dbReference type="EMBL" id="EBX1171921.1"/>
    </source>
</evidence>